<evidence type="ECO:0008006" key="3">
    <source>
        <dbReference type="Google" id="ProtNLM"/>
    </source>
</evidence>
<name>A0ABV3XFT8_9ACTN</name>
<evidence type="ECO:0000313" key="2">
    <source>
        <dbReference type="Proteomes" id="UP001560045"/>
    </source>
</evidence>
<protein>
    <recommendedName>
        <fullName evidence="3">Antibiotic biosynthesis monooxygenase</fullName>
    </recommendedName>
</protein>
<proteinExistence type="predicted"/>
<gene>
    <name evidence="1" type="ORF">ABQ292_13895</name>
</gene>
<keyword evidence="2" id="KW-1185">Reference proteome</keyword>
<dbReference type="Proteomes" id="UP001560045">
    <property type="component" value="Unassembled WGS sequence"/>
</dbReference>
<sequence length="108" mass="11280">MPLLAVHLRWEDVGPSAADRLRRLLAAGRGRAVGVCLAAETRSVGDDLYCTETWADDDAARVRLAELPALSAAAGLDAPTAVVVVWPAAGGDRAVPSAARPVRSAPRR</sequence>
<organism evidence="1 2">
    <name type="scientific">Geodermatophilus maliterrae</name>
    <dbReference type="NCBI Taxonomy" id="3162531"/>
    <lineage>
        <taxon>Bacteria</taxon>
        <taxon>Bacillati</taxon>
        <taxon>Actinomycetota</taxon>
        <taxon>Actinomycetes</taxon>
        <taxon>Geodermatophilales</taxon>
        <taxon>Geodermatophilaceae</taxon>
        <taxon>Geodermatophilus</taxon>
    </lineage>
</organism>
<dbReference type="RefSeq" id="WP_369207302.1">
    <property type="nucleotide sequence ID" value="NZ_JBFNXQ010000041.1"/>
</dbReference>
<dbReference type="EMBL" id="JBFNXQ010000041">
    <property type="protein sequence ID" value="MEX5719452.1"/>
    <property type="molecule type" value="Genomic_DNA"/>
</dbReference>
<reference evidence="1 2" key="1">
    <citation type="submission" date="2024-06" db="EMBL/GenBank/DDBJ databases">
        <title>Draft genome sequence of Geodermatophilus badlandi, a novel member of the Geodermatophilaceae isolated from badland sedimentary rocks in the Red desert, Wyoming, USA.</title>
        <authorList>
            <person name="Ben Tekaya S."/>
            <person name="Nouioui I."/>
            <person name="Flores G.M."/>
            <person name="Shaal M.N."/>
            <person name="Bredoire F."/>
            <person name="Basile F."/>
            <person name="Van Diepen L."/>
            <person name="Ward N.L."/>
        </authorList>
    </citation>
    <scope>NUCLEOTIDE SEQUENCE [LARGE SCALE GENOMIC DNA]</scope>
    <source>
        <strain evidence="1 2">WL48A</strain>
    </source>
</reference>
<evidence type="ECO:0000313" key="1">
    <source>
        <dbReference type="EMBL" id="MEX5719452.1"/>
    </source>
</evidence>
<accession>A0ABV3XFT8</accession>
<comment type="caution">
    <text evidence="1">The sequence shown here is derived from an EMBL/GenBank/DDBJ whole genome shotgun (WGS) entry which is preliminary data.</text>
</comment>